<keyword evidence="2" id="KW-1185">Reference proteome</keyword>
<name>A0A133V7D4_9EURY</name>
<dbReference type="EMBL" id="LHXX01000017">
    <property type="protein sequence ID" value="KXB02355.1"/>
    <property type="molecule type" value="Genomic_DNA"/>
</dbReference>
<dbReference type="AlphaFoldDB" id="A0A133V7D4"/>
<organism evidence="1 2">
    <name type="scientific">candidate division MSBL1 archaeon SCGC-AAA261D19</name>
    <dbReference type="NCBI Taxonomy" id="1698273"/>
    <lineage>
        <taxon>Archaea</taxon>
        <taxon>Methanobacteriati</taxon>
        <taxon>Methanobacteriota</taxon>
        <taxon>candidate division MSBL1</taxon>
    </lineage>
</organism>
<sequence>MHKSGRNRQQSEKMKVNELRRKLARLVRRIEETHGWLRMVEGLGESSSEVKNPEEVRRS</sequence>
<protein>
    <submittedName>
        <fullName evidence="1">Uncharacterized protein</fullName>
    </submittedName>
</protein>
<proteinExistence type="predicted"/>
<evidence type="ECO:0000313" key="1">
    <source>
        <dbReference type="EMBL" id="KXB02355.1"/>
    </source>
</evidence>
<comment type="caution">
    <text evidence="1">The sequence shown here is derived from an EMBL/GenBank/DDBJ whole genome shotgun (WGS) entry which is preliminary data.</text>
</comment>
<gene>
    <name evidence="1" type="ORF">AKJ43_01870</name>
</gene>
<dbReference type="Proteomes" id="UP000070400">
    <property type="component" value="Unassembled WGS sequence"/>
</dbReference>
<accession>A0A133V7D4</accession>
<evidence type="ECO:0000313" key="2">
    <source>
        <dbReference type="Proteomes" id="UP000070400"/>
    </source>
</evidence>
<reference evidence="1 2" key="1">
    <citation type="journal article" date="2016" name="Sci. Rep.">
        <title>Metabolic traits of an uncultured archaeal lineage -MSBL1- from brine pools of the Red Sea.</title>
        <authorList>
            <person name="Mwirichia R."/>
            <person name="Alam I."/>
            <person name="Rashid M."/>
            <person name="Vinu M."/>
            <person name="Ba-Alawi W."/>
            <person name="Anthony Kamau A."/>
            <person name="Kamanda Ngugi D."/>
            <person name="Goker M."/>
            <person name="Klenk H.P."/>
            <person name="Bajic V."/>
            <person name="Stingl U."/>
        </authorList>
    </citation>
    <scope>NUCLEOTIDE SEQUENCE [LARGE SCALE GENOMIC DNA]</scope>
    <source>
        <strain evidence="1">SCGC-AAA261D19</strain>
    </source>
</reference>